<evidence type="ECO:0000259" key="9">
    <source>
        <dbReference type="Pfam" id="PF24437"/>
    </source>
</evidence>
<name>A0A0L8I2F4_OCTBM</name>
<dbReference type="OrthoDB" id="1921953at2759"/>
<dbReference type="STRING" id="37653.A0A0L8I2F4"/>
<dbReference type="InterPro" id="IPR056517">
    <property type="entry name" value="INTS7_HB"/>
</dbReference>
<dbReference type="PANTHER" id="PTHR13322">
    <property type="entry name" value="C1ORF73 PROTEIN"/>
    <property type="match status" value="1"/>
</dbReference>
<dbReference type="AlphaFoldDB" id="A0A0L8I2F4"/>
<comment type="subcellular location">
    <subcellularLocation>
        <location evidence="2">Cytoplasm</location>
    </subcellularLocation>
    <subcellularLocation>
        <location evidence="1">Nucleus</location>
    </subcellularLocation>
</comment>
<dbReference type="InterPro" id="IPR016024">
    <property type="entry name" value="ARM-type_fold"/>
</dbReference>
<reference evidence="10" key="1">
    <citation type="submission" date="2015-07" db="EMBL/GenBank/DDBJ databases">
        <title>MeaNS - Measles Nucleotide Surveillance Program.</title>
        <authorList>
            <person name="Tran T."/>
            <person name="Druce J."/>
        </authorList>
    </citation>
    <scope>NUCLEOTIDE SEQUENCE</scope>
    <source>
        <strain evidence="10">UCB-OBI-ISO-001</strain>
        <tissue evidence="10">Gonad</tissue>
    </source>
</reference>
<evidence type="ECO:0000256" key="1">
    <source>
        <dbReference type="ARBA" id="ARBA00004123"/>
    </source>
</evidence>
<feature type="domain" description="Integrator complex subunit 7 helical bundle" evidence="9">
    <location>
        <begin position="535"/>
        <end position="730"/>
    </location>
</feature>
<dbReference type="EMBL" id="KQ416705">
    <property type="protein sequence ID" value="KOF95636.1"/>
    <property type="molecule type" value="Genomic_DNA"/>
</dbReference>
<dbReference type="SUPFAM" id="SSF48371">
    <property type="entry name" value="ARM repeat"/>
    <property type="match status" value="1"/>
</dbReference>
<dbReference type="InterPro" id="IPR056516">
    <property type="entry name" value="INTS7_N"/>
</dbReference>
<evidence type="ECO:0000259" key="7">
    <source>
        <dbReference type="Pfam" id="PF22965"/>
    </source>
</evidence>
<proteinExistence type="inferred from homology"/>
<feature type="domain" description="Integrator complex subunit 7 C-terminal" evidence="7">
    <location>
        <begin position="821"/>
        <end position="941"/>
    </location>
</feature>
<organism evidence="10">
    <name type="scientific">Octopus bimaculoides</name>
    <name type="common">California two-spotted octopus</name>
    <dbReference type="NCBI Taxonomy" id="37653"/>
    <lineage>
        <taxon>Eukaryota</taxon>
        <taxon>Metazoa</taxon>
        <taxon>Spiralia</taxon>
        <taxon>Lophotrochozoa</taxon>
        <taxon>Mollusca</taxon>
        <taxon>Cephalopoda</taxon>
        <taxon>Coleoidea</taxon>
        <taxon>Octopodiformes</taxon>
        <taxon>Octopoda</taxon>
        <taxon>Incirrata</taxon>
        <taxon>Octopodidae</taxon>
        <taxon>Octopus</taxon>
    </lineage>
</organism>
<comment type="similarity">
    <text evidence="3">Belongs to the Integrator subunit 7 family.</text>
</comment>
<dbReference type="Pfam" id="PF22965">
    <property type="entry name" value="INTS7_C"/>
    <property type="match status" value="1"/>
</dbReference>
<dbReference type="OMA" id="GITWCTG"/>
<evidence type="ECO:0000256" key="2">
    <source>
        <dbReference type="ARBA" id="ARBA00004496"/>
    </source>
</evidence>
<evidence type="ECO:0000256" key="5">
    <source>
        <dbReference type="ARBA" id="ARBA00022490"/>
    </source>
</evidence>
<feature type="domain" description="Integrator complex subunit 7 N-terminal" evidence="8">
    <location>
        <begin position="24"/>
        <end position="532"/>
    </location>
</feature>
<dbReference type="GO" id="GO:0005737">
    <property type="term" value="C:cytoplasm"/>
    <property type="evidence" value="ECO:0007669"/>
    <property type="project" value="UniProtKB-SubCell"/>
</dbReference>
<dbReference type="InterPro" id="IPR054519">
    <property type="entry name" value="INTS7_C"/>
</dbReference>
<evidence type="ECO:0000259" key="8">
    <source>
        <dbReference type="Pfam" id="PF24436"/>
    </source>
</evidence>
<accession>A0A0L8I2F4</accession>
<protein>
    <recommendedName>
        <fullName evidence="4">Integrator complex subunit 7</fullName>
    </recommendedName>
</protein>
<keyword evidence="6" id="KW-0539">Nucleus</keyword>
<dbReference type="GO" id="GO:0034472">
    <property type="term" value="P:snRNA 3'-end processing"/>
    <property type="evidence" value="ECO:0007669"/>
    <property type="project" value="TreeGrafter"/>
</dbReference>
<dbReference type="Pfam" id="PF24437">
    <property type="entry name" value="INTS7_HB"/>
    <property type="match status" value="1"/>
</dbReference>
<keyword evidence="5" id="KW-0963">Cytoplasm</keyword>
<dbReference type="PANTHER" id="PTHR13322:SF2">
    <property type="entry name" value="INTEGRATOR COMPLEX SUBUNIT 7"/>
    <property type="match status" value="1"/>
</dbReference>
<gene>
    <name evidence="10" type="ORF">OCBIM_22037656mg</name>
</gene>
<dbReference type="InterPro" id="IPR033060">
    <property type="entry name" value="INTS7"/>
</dbReference>
<evidence type="ECO:0000256" key="4">
    <source>
        <dbReference type="ARBA" id="ARBA00015336"/>
    </source>
</evidence>
<dbReference type="Pfam" id="PF24436">
    <property type="entry name" value="INTS7_N"/>
    <property type="match status" value="1"/>
</dbReference>
<dbReference type="KEGG" id="obi:106884515"/>
<dbReference type="GO" id="GO:0032039">
    <property type="term" value="C:integrator complex"/>
    <property type="evidence" value="ECO:0007669"/>
    <property type="project" value="InterPro"/>
</dbReference>
<evidence type="ECO:0000256" key="6">
    <source>
        <dbReference type="ARBA" id="ARBA00023242"/>
    </source>
</evidence>
<sequence length="972" mass="108328">MANNGTRPYDTNTSSQEQDANSALIELDKGLRSQKIGDQCEAVVRFPRLFEKYPFPILVNSALLKLAEVFRAGSNFIRLCILRVTQQAEKHLDKVLNVDDFIRRIFSVIHSNDPIARAITLRTLGSVASIITEKTTVHHSIVVSLDSHDAIEVDAAVYAAQRFAARSKLFSASICDRIAQMIEKVETPMELKLQLIPILQHMHHDAETAAKARTVCLLLLKSYPAKRFVMLTLHTMSKLAIHALLDITQQISLLLNYLENDPRKTVKIMVLKDLQMLARKTPHLWIAENVEVLCRFVLKTPFVTLKEGVLYVLTELSSSISMDLLPFTLKDSALLKVCQEYSYHENVSVAAKTVQLMTHLATHSGSKEQNNMDLRDDVKAAAQTLILLSSMNSSQQSQVALKLSLKCAVKMCSKFPELCIDFVDTMANLLQSNTAHSLSDVHMALVCDSLAAVGSTNSAALEPILPILMDILSAEQGNIIDPSVKARLCTLLFLMAHGENLPEDLHNLVMQAAPQGDAWQAYRVVRQAMRYQQYHIAVHLLCSIRNKVASEHFYFWLSGLHDLCLGDSLLTGALNKPHQCDTGTTSISSESTKNNLSSMIGEALTHYQRGISQLQAATTQNFRLQFQSEYCTLRCELVQLHQHLCQTCSTFQTCPPPAIASAMAVTNARDISRCGPVISQLLKCQNSYSNLSQKFLDLYQSSFDADPASLANMQLLYTSSELMKAVINTILTGQTRETLSLDKASSFYVKSPHLCPVSRCFAKVLKTIAQNLNQMVSSNNNNNKLTHQHISFLYNSIKQLIQTSIGYPRYFFQTLQTTQVKLAISPQPHNSTDPVLLQQDTQLTLKVEGVVQHGNQPDFYRQVHAVMVNVTSVLRSHSHGSAATLAASGKKIQDVPPVKLSKTLEPQNDYFSSSFLIALPLPGFYNLTIKALLIDTDGLIWKTGPRITMSVKCFDDIMQRQQVMRSMSWTTS</sequence>
<evidence type="ECO:0000313" key="10">
    <source>
        <dbReference type="EMBL" id="KOF95636.1"/>
    </source>
</evidence>
<evidence type="ECO:0000256" key="3">
    <source>
        <dbReference type="ARBA" id="ARBA00008565"/>
    </source>
</evidence>